<proteinExistence type="inferred from homology"/>
<dbReference type="InterPro" id="IPR036291">
    <property type="entry name" value="NAD(P)-bd_dom_sf"/>
</dbReference>
<keyword evidence="4" id="KW-1185">Reference proteome</keyword>
<dbReference type="SUPFAM" id="SSF51735">
    <property type="entry name" value="NAD(P)-binding Rossmann-fold domains"/>
    <property type="match status" value="1"/>
</dbReference>
<organism evidence="3 4">
    <name type="scientific">Rubritalea halochordaticola</name>
    <dbReference type="NCBI Taxonomy" id="714537"/>
    <lineage>
        <taxon>Bacteria</taxon>
        <taxon>Pseudomonadati</taxon>
        <taxon>Verrucomicrobiota</taxon>
        <taxon>Verrucomicrobiia</taxon>
        <taxon>Verrucomicrobiales</taxon>
        <taxon>Rubritaleaceae</taxon>
        <taxon>Rubritalea</taxon>
    </lineage>
</organism>
<dbReference type="Gene3D" id="3.40.50.720">
    <property type="entry name" value="NAD(P)-binding Rossmann-like Domain"/>
    <property type="match status" value="1"/>
</dbReference>
<comment type="caution">
    <text evidence="3">The sequence shown here is derived from an EMBL/GenBank/DDBJ whole genome shotgun (WGS) entry which is preliminary data.</text>
</comment>
<evidence type="ECO:0000259" key="2">
    <source>
        <dbReference type="SMART" id="SM00822"/>
    </source>
</evidence>
<dbReference type="PANTHER" id="PTHR42760:SF40">
    <property type="entry name" value="3-OXOACYL-[ACYL-CARRIER-PROTEIN] REDUCTASE, CHLOROPLASTIC"/>
    <property type="match status" value="1"/>
</dbReference>
<protein>
    <submittedName>
        <fullName evidence="3">3-oxoacyl-[acyl-carrier-protein] reductase FabG</fullName>
    </submittedName>
</protein>
<dbReference type="Proteomes" id="UP001424741">
    <property type="component" value="Unassembled WGS sequence"/>
</dbReference>
<feature type="domain" description="Ketoreductase" evidence="2">
    <location>
        <begin position="3"/>
        <end position="163"/>
    </location>
</feature>
<dbReference type="InterPro" id="IPR057326">
    <property type="entry name" value="KR_dom"/>
</dbReference>
<dbReference type="EMBL" id="BAABRL010000011">
    <property type="protein sequence ID" value="GAA5496985.1"/>
    <property type="molecule type" value="Genomic_DNA"/>
</dbReference>
<dbReference type="PANTHER" id="PTHR42760">
    <property type="entry name" value="SHORT-CHAIN DEHYDROGENASES/REDUCTASES FAMILY MEMBER"/>
    <property type="match status" value="1"/>
</dbReference>
<evidence type="ECO:0000313" key="4">
    <source>
        <dbReference type="Proteomes" id="UP001424741"/>
    </source>
</evidence>
<dbReference type="InterPro" id="IPR020904">
    <property type="entry name" value="Sc_DH/Rdtase_CS"/>
</dbReference>
<name>A0ABP9V4T0_9BACT</name>
<reference evidence="3 4" key="1">
    <citation type="submission" date="2024-02" db="EMBL/GenBank/DDBJ databases">
        <title>Rubritalea halochordaticola NBRC 107102.</title>
        <authorList>
            <person name="Ichikawa N."/>
            <person name="Katano-Makiyama Y."/>
            <person name="Hidaka K."/>
        </authorList>
    </citation>
    <scope>NUCLEOTIDE SEQUENCE [LARGE SCALE GENOMIC DNA]</scope>
    <source>
        <strain evidence="3 4">NBRC 107102</strain>
    </source>
</reference>
<dbReference type="RefSeq" id="WP_346189563.1">
    <property type="nucleotide sequence ID" value="NZ_BAABRL010000011.1"/>
</dbReference>
<evidence type="ECO:0000313" key="3">
    <source>
        <dbReference type="EMBL" id="GAA5496985.1"/>
    </source>
</evidence>
<sequence>MQGRVLITGGEGGLGASCAEEFRAAGWEVLAPGRGELDVSDSSSVDAYFQEHGAELDLLVCNAGLTRDHLLARMSEEDWDQVIQVNLKGAFLCAKAAARGMIKRRCGQIVFISSYSAFHPPAGQASYAAAKAGLSGLTKSLAQELGGRGVRVNLVVPGFMETKMTAPLGEEVKQAAVAKHALGRLNQPQRVARFIHFLQTELPETSGQTFNLDSRIL</sequence>
<evidence type="ECO:0000256" key="1">
    <source>
        <dbReference type="ARBA" id="ARBA00006484"/>
    </source>
</evidence>
<dbReference type="PROSITE" id="PS00061">
    <property type="entry name" value="ADH_SHORT"/>
    <property type="match status" value="1"/>
</dbReference>
<dbReference type="PRINTS" id="PR00081">
    <property type="entry name" value="GDHRDH"/>
</dbReference>
<dbReference type="Pfam" id="PF13561">
    <property type="entry name" value="adh_short_C2"/>
    <property type="match status" value="1"/>
</dbReference>
<dbReference type="InterPro" id="IPR002347">
    <property type="entry name" value="SDR_fam"/>
</dbReference>
<comment type="similarity">
    <text evidence="1">Belongs to the short-chain dehydrogenases/reductases (SDR) family.</text>
</comment>
<gene>
    <name evidence="3" type="primary">fabG_4</name>
    <name evidence="3" type="ORF">Rhal01_03173</name>
</gene>
<dbReference type="SMART" id="SM00822">
    <property type="entry name" value="PKS_KR"/>
    <property type="match status" value="1"/>
</dbReference>
<accession>A0ABP9V4T0</accession>
<dbReference type="PRINTS" id="PR00080">
    <property type="entry name" value="SDRFAMILY"/>
</dbReference>